<keyword evidence="3" id="KW-1185">Reference proteome</keyword>
<protein>
    <submittedName>
        <fullName evidence="2">Uncharacterized protein</fullName>
    </submittedName>
</protein>
<accession>A0ABW8ZE87</accession>
<evidence type="ECO:0000313" key="3">
    <source>
        <dbReference type="Proteomes" id="UP001629214"/>
    </source>
</evidence>
<evidence type="ECO:0000256" key="1">
    <source>
        <dbReference type="SAM" id="MobiDB-lite"/>
    </source>
</evidence>
<name>A0ABW8ZE87_9BURK</name>
<feature type="region of interest" description="Disordered" evidence="1">
    <location>
        <begin position="1"/>
        <end position="24"/>
    </location>
</feature>
<dbReference type="Proteomes" id="UP001629214">
    <property type="component" value="Unassembled WGS sequence"/>
</dbReference>
<comment type="caution">
    <text evidence="2">The sequence shown here is derived from an EMBL/GenBank/DDBJ whole genome shotgun (WGS) entry which is preliminary data.</text>
</comment>
<dbReference type="RefSeq" id="WP_408169856.1">
    <property type="nucleotide sequence ID" value="NZ_JAQQFR010000016.1"/>
</dbReference>
<sequence length="151" mass="16613">MHDPEQDSPQNPEQDPEQGLGDVQPTRPWIVLTTTYDVEAWIDNYNRDLQQAVKKDNTKGYGICFCLELGGEVYMHTTSEGDILLDVTEEAEWVAPVITAATGIAAPGSSVWGLPGDTLTQLVLGLSGLIVATRIVVSHTFKTPKSWPQRY</sequence>
<proteinExistence type="predicted"/>
<evidence type="ECO:0000313" key="2">
    <source>
        <dbReference type="EMBL" id="MFL9880850.1"/>
    </source>
</evidence>
<gene>
    <name evidence="2" type="ORF">PQR63_20800</name>
</gene>
<organism evidence="2 3">
    <name type="scientific">Herbaspirillum rhizosphaerae</name>
    <dbReference type="NCBI Taxonomy" id="346179"/>
    <lineage>
        <taxon>Bacteria</taxon>
        <taxon>Pseudomonadati</taxon>
        <taxon>Pseudomonadota</taxon>
        <taxon>Betaproteobacteria</taxon>
        <taxon>Burkholderiales</taxon>
        <taxon>Oxalobacteraceae</taxon>
        <taxon>Herbaspirillum</taxon>
    </lineage>
</organism>
<reference evidence="2 3" key="1">
    <citation type="journal article" date="2024" name="Chem. Sci.">
        <title>Discovery of megapolipeptins by genome mining of a Burkholderiales bacteria collection.</title>
        <authorList>
            <person name="Paulo B.S."/>
            <person name="Recchia M.J.J."/>
            <person name="Lee S."/>
            <person name="Fergusson C.H."/>
            <person name="Romanowski S.B."/>
            <person name="Hernandez A."/>
            <person name="Krull N."/>
            <person name="Liu D.Y."/>
            <person name="Cavanagh H."/>
            <person name="Bos A."/>
            <person name="Gray C.A."/>
            <person name="Murphy B.T."/>
            <person name="Linington R.G."/>
            <person name="Eustaquio A.S."/>
        </authorList>
    </citation>
    <scope>NUCLEOTIDE SEQUENCE [LARGE SCALE GENOMIC DNA]</scope>
    <source>
        <strain evidence="2 3">RL21-008-BIB-B</strain>
    </source>
</reference>
<dbReference type="EMBL" id="JAQQFR010000016">
    <property type="protein sequence ID" value="MFL9880850.1"/>
    <property type="molecule type" value="Genomic_DNA"/>
</dbReference>